<name>A0A0C9ZQ88_9AGAM</name>
<gene>
    <name evidence="2" type="ORF">PISMIDRAFT_678323</name>
</gene>
<organism evidence="2 3">
    <name type="scientific">Pisolithus microcarpus 441</name>
    <dbReference type="NCBI Taxonomy" id="765257"/>
    <lineage>
        <taxon>Eukaryota</taxon>
        <taxon>Fungi</taxon>
        <taxon>Dikarya</taxon>
        <taxon>Basidiomycota</taxon>
        <taxon>Agaricomycotina</taxon>
        <taxon>Agaricomycetes</taxon>
        <taxon>Agaricomycetidae</taxon>
        <taxon>Boletales</taxon>
        <taxon>Sclerodermatineae</taxon>
        <taxon>Pisolithaceae</taxon>
        <taxon>Pisolithus</taxon>
    </lineage>
</organism>
<accession>A0A0C9ZQ88</accession>
<evidence type="ECO:0000313" key="2">
    <source>
        <dbReference type="EMBL" id="KIK24452.1"/>
    </source>
</evidence>
<evidence type="ECO:0000313" key="3">
    <source>
        <dbReference type="Proteomes" id="UP000054018"/>
    </source>
</evidence>
<keyword evidence="3" id="KW-1185">Reference proteome</keyword>
<dbReference type="EMBL" id="KN833716">
    <property type="protein sequence ID" value="KIK24452.1"/>
    <property type="molecule type" value="Genomic_DNA"/>
</dbReference>
<evidence type="ECO:0000256" key="1">
    <source>
        <dbReference type="SAM" id="MobiDB-lite"/>
    </source>
</evidence>
<feature type="region of interest" description="Disordered" evidence="1">
    <location>
        <begin position="1"/>
        <end position="31"/>
    </location>
</feature>
<reference evidence="2 3" key="1">
    <citation type="submission" date="2014-04" db="EMBL/GenBank/DDBJ databases">
        <authorList>
            <consortium name="DOE Joint Genome Institute"/>
            <person name="Kuo A."/>
            <person name="Kohler A."/>
            <person name="Costa M.D."/>
            <person name="Nagy L.G."/>
            <person name="Floudas D."/>
            <person name="Copeland A."/>
            <person name="Barry K.W."/>
            <person name="Cichocki N."/>
            <person name="Veneault-Fourrey C."/>
            <person name="LaButti K."/>
            <person name="Lindquist E.A."/>
            <person name="Lipzen A."/>
            <person name="Lundell T."/>
            <person name="Morin E."/>
            <person name="Murat C."/>
            <person name="Sun H."/>
            <person name="Tunlid A."/>
            <person name="Henrissat B."/>
            <person name="Grigoriev I.V."/>
            <person name="Hibbett D.S."/>
            <person name="Martin F."/>
            <person name="Nordberg H.P."/>
            <person name="Cantor M.N."/>
            <person name="Hua S.X."/>
        </authorList>
    </citation>
    <scope>NUCLEOTIDE SEQUENCE [LARGE SCALE GENOMIC DNA]</scope>
    <source>
        <strain evidence="2 3">441</strain>
    </source>
</reference>
<sequence>MSQESNRGGQTRSSRNHYSTRNQTGSEGSCQRTLVIELAPVSSDIKDSRHGLECLRDMKRYITPGVNEGRQTGL</sequence>
<dbReference type="AlphaFoldDB" id="A0A0C9ZQ88"/>
<protein>
    <submittedName>
        <fullName evidence="2">Uncharacterized protein</fullName>
    </submittedName>
</protein>
<proteinExistence type="predicted"/>
<dbReference type="Proteomes" id="UP000054018">
    <property type="component" value="Unassembled WGS sequence"/>
</dbReference>
<dbReference type="HOGENOM" id="CLU_2688751_0_0_1"/>
<reference evidence="3" key="2">
    <citation type="submission" date="2015-01" db="EMBL/GenBank/DDBJ databases">
        <title>Evolutionary Origins and Diversification of the Mycorrhizal Mutualists.</title>
        <authorList>
            <consortium name="DOE Joint Genome Institute"/>
            <consortium name="Mycorrhizal Genomics Consortium"/>
            <person name="Kohler A."/>
            <person name="Kuo A."/>
            <person name="Nagy L.G."/>
            <person name="Floudas D."/>
            <person name="Copeland A."/>
            <person name="Barry K.W."/>
            <person name="Cichocki N."/>
            <person name="Veneault-Fourrey C."/>
            <person name="LaButti K."/>
            <person name="Lindquist E.A."/>
            <person name="Lipzen A."/>
            <person name="Lundell T."/>
            <person name="Morin E."/>
            <person name="Murat C."/>
            <person name="Riley R."/>
            <person name="Ohm R."/>
            <person name="Sun H."/>
            <person name="Tunlid A."/>
            <person name="Henrissat B."/>
            <person name="Grigoriev I.V."/>
            <person name="Hibbett D.S."/>
            <person name="Martin F."/>
        </authorList>
    </citation>
    <scope>NUCLEOTIDE SEQUENCE [LARGE SCALE GENOMIC DNA]</scope>
    <source>
        <strain evidence="3">441</strain>
    </source>
</reference>